<dbReference type="GO" id="GO:0008047">
    <property type="term" value="F:enzyme activator activity"/>
    <property type="evidence" value="ECO:0007669"/>
    <property type="project" value="EnsemblFungi"/>
</dbReference>
<dbReference type="GeneID" id="96900495"/>
<dbReference type="SUPFAM" id="SSF52540">
    <property type="entry name" value="P-loop containing nucleoside triphosphate hydrolases"/>
    <property type="match status" value="1"/>
</dbReference>
<dbReference type="InterPro" id="IPR027417">
    <property type="entry name" value="P-loop_NTPase"/>
</dbReference>
<dbReference type="OMA" id="GHSHMDP"/>
<dbReference type="GO" id="GO:0140827">
    <property type="term" value="F:zinc chaperone activity"/>
    <property type="evidence" value="ECO:0007669"/>
    <property type="project" value="EnsemblFungi"/>
</dbReference>
<dbReference type="GO" id="GO:0003924">
    <property type="term" value="F:GTPase activity"/>
    <property type="evidence" value="ECO:0007669"/>
    <property type="project" value="EnsemblFungi"/>
</dbReference>
<name>G0V6B8_NAUCA</name>
<dbReference type="FunCoup" id="G0V6B8">
    <property type="interactions" value="334"/>
</dbReference>
<dbReference type="OrthoDB" id="258627at2759"/>
<dbReference type="Gene3D" id="3.30.1220.10">
    <property type="entry name" value="CobW-like, C-terminal domain"/>
    <property type="match status" value="1"/>
</dbReference>
<evidence type="ECO:0000313" key="3">
    <source>
        <dbReference type="Proteomes" id="UP000001640"/>
    </source>
</evidence>
<dbReference type="eggNOG" id="KOG2743">
    <property type="taxonomic scope" value="Eukaryota"/>
</dbReference>
<dbReference type="InterPro" id="IPR036627">
    <property type="entry name" value="CobW-likC_sf"/>
</dbReference>
<dbReference type="KEGG" id="ncs:NCAS_0A04520"/>
<accession>G0V6B8</accession>
<dbReference type="CDD" id="cd03112">
    <property type="entry name" value="CobW-like"/>
    <property type="match status" value="1"/>
</dbReference>
<dbReference type="HOGENOM" id="CLU_017452_6_0_1"/>
<dbReference type="InterPro" id="IPR051316">
    <property type="entry name" value="Zinc-reg_GTPase_activator"/>
</dbReference>
<dbReference type="Proteomes" id="UP000001640">
    <property type="component" value="Chromosome 1"/>
</dbReference>
<dbReference type="STRING" id="1064592.G0V6B8"/>
<reference evidence="2 3" key="1">
    <citation type="journal article" date="2011" name="Proc. Natl. Acad. Sci. U.S.A.">
        <title>Evolutionary erosion of yeast sex chromosomes by mating-type switching accidents.</title>
        <authorList>
            <person name="Gordon J.L."/>
            <person name="Armisen D."/>
            <person name="Proux-Wera E."/>
            <person name="Oheigeartaigh S.S."/>
            <person name="Byrne K.P."/>
            <person name="Wolfe K.H."/>
        </authorList>
    </citation>
    <scope>NUCLEOTIDE SEQUENCE [LARGE SCALE GENOMIC DNA]</scope>
    <source>
        <strain evidence="3">ATCC 76901 / BCRC 22586 / CBS 4309 / NBRC 1992 / NRRL Y-12630</strain>
    </source>
</reference>
<dbReference type="PANTHER" id="PTHR13748">
    <property type="entry name" value="COBW-RELATED"/>
    <property type="match status" value="1"/>
</dbReference>
<gene>
    <name evidence="2" type="primary">NCAS0A04520</name>
    <name evidence="2" type="ordered locus">NCAS_0A04520</name>
</gene>
<dbReference type="GO" id="GO:0034224">
    <property type="term" value="P:cellular response to zinc ion starvation"/>
    <property type="evidence" value="ECO:0007669"/>
    <property type="project" value="EnsemblFungi"/>
</dbReference>
<protein>
    <recommendedName>
        <fullName evidence="1">CobW/HypB/UreG nucleotide-binding domain-containing protein</fullName>
    </recommendedName>
</protein>
<sequence length="442" mass="49810">MSALKDFSYKEEEDGVLPMLVTGEENNLNELLNQVKSDGGINLVSDAKVARSNKQTITNETDINNPNAGKKIPVTIITGYLGSGKSTLLEMIAKKGSDKKIAVILNEFGDSSEIEKAMTIRNGSDSYQEWLDLGNGCLCCSLKNIGVKAIEDMVERSPGKIDYILLETSGIADPAPIAKMFWQDDGLSSSVFVDGIITVLDCEHILTCLDDRSPDAHWHGDKVVSKDEDGILTIAHFQIAMADRIIMNKVDKIEGKKDHLKIIENLEKRIREINGIAPMYYTKFGDLPLDHLLDLHAYDSKNTLSEIQIMKSDRATLHDPRMNTVLLTFRPLRGEEEYKKLNESFLQVLLWKDFGVTNDWNNGADGHQKHKKNWEIQRTKGLLIIENPDHKSWEVKVIQGVRDTYDMFPGVDSSDLKECKLVFIGKYLDQKVIEKYLHSIIN</sequence>
<proteinExistence type="predicted"/>
<feature type="domain" description="CobW/HypB/UreG nucleotide-binding" evidence="1">
    <location>
        <begin position="73"/>
        <end position="279"/>
    </location>
</feature>
<dbReference type="RefSeq" id="XP_003673397.1">
    <property type="nucleotide sequence ID" value="XM_003673349.1"/>
</dbReference>
<dbReference type="PANTHER" id="PTHR13748:SF31">
    <property type="entry name" value="ZINC-REGULATED GTPASE METALLOPROTEIN ACTIVATOR 1A-RELATED"/>
    <property type="match status" value="1"/>
</dbReference>
<dbReference type="EMBL" id="HE576752">
    <property type="protein sequence ID" value="CCC67010.1"/>
    <property type="molecule type" value="Genomic_DNA"/>
</dbReference>
<reference key="2">
    <citation type="submission" date="2011-08" db="EMBL/GenBank/DDBJ databases">
        <title>Genome sequence of Naumovozyma castellii.</title>
        <authorList>
            <person name="Gordon J.L."/>
            <person name="Armisen D."/>
            <person name="Proux-Wera E."/>
            <person name="OhEigeartaigh S.S."/>
            <person name="Byrne K.P."/>
            <person name="Wolfe K.H."/>
        </authorList>
    </citation>
    <scope>NUCLEOTIDE SEQUENCE</scope>
    <source>
        <strain>Type strain:CBS 4309</strain>
    </source>
</reference>
<organism evidence="2 3">
    <name type="scientific">Naumovozyma castellii</name>
    <name type="common">Yeast</name>
    <name type="synonym">Saccharomyces castellii</name>
    <dbReference type="NCBI Taxonomy" id="27288"/>
    <lineage>
        <taxon>Eukaryota</taxon>
        <taxon>Fungi</taxon>
        <taxon>Dikarya</taxon>
        <taxon>Ascomycota</taxon>
        <taxon>Saccharomycotina</taxon>
        <taxon>Saccharomycetes</taxon>
        <taxon>Saccharomycetales</taxon>
        <taxon>Saccharomycetaceae</taxon>
        <taxon>Naumovozyma</taxon>
    </lineage>
</organism>
<dbReference type="Pfam" id="PF02492">
    <property type="entry name" value="cobW"/>
    <property type="match status" value="1"/>
</dbReference>
<dbReference type="InParanoid" id="G0V6B8"/>
<evidence type="ECO:0000259" key="1">
    <source>
        <dbReference type="Pfam" id="PF02492"/>
    </source>
</evidence>
<evidence type="ECO:0000313" key="2">
    <source>
        <dbReference type="EMBL" id="CCC67010.1"/>
    </source>
</evidence>
<dbReference type="Gene3D" id="3.40.50.300">
    <property type="entry name" value="P-loop containing nucleotide triphosphate hydrolases"/>
    <property type="match status" value="1"/>
</dbReference>
<dbReference type="GO" id="GO:0051604">
    <property type="term" value="P:protein maturation"/>
    <property type="evidence" value="ECO:0007669"/>
    <property type="project" value="EnsemblFungi"/>
</dbReference>
<dbReference type="AlphaFoldDB" id="G0V6B8"/>
<keyword evidence="3" id="KW-1185">Reference proteome</keyword>
<dbReference type="GO" id="GO:0005737">
    <property type="term" value="C:cytoplasm"/>
    <property type="evidence" value="ECO:0007669"/>
    <property type="project" value="TreeGrafter"/>
</dbReference>
<dbReference type="SUPFAM" id="SSF90002">
    <property type="entry name" value="Hypothetical protein YjiA, C-terminal domain"/>
    <property type="match status" value="1"/>
</dbReference>
<dbReference type="InterPro" id="IPR003495">
    <property type="entry name" value="CobW/HypB/UreG_nucleotide-bd"/>
</dbReference>